<keyword evidence="5" id="KW-0677">Repeat</keyword>
<accession>A0A556TV82</accession>
<keyword evidence="8 11" id="KW-0472">Membrane</keyword>
<evidence type="ECO:0000256" key="6">
    <source>
        <dbReference type="ARBA" id="ARBA00022968"/>
    </source>
</evidence>
<evidence type="ECO:0000256" key="1">
    <source>
        <dbReference type="ARBA" id="ARBA00004606"/>
    </source>
</evidence>
<keyword evidence="6" id="KW-0735">Signal-anchor</keyword>
<proteinExistence type="predicted"/>
<comment type="caution">
    <text evidence="13">The sequence shown here is derived from an EMBL/GenBank/DDBJ whole genome shotgun (WGS) entry which is preliminary data.</text>
</comment>
<organism evidence="13 14">
    <name type="scientific">Bagarius yarrelli</name>
    <name type="common">Goonch</name>
    <name type="synonym">Bagrus yarrelli</name>
    <dbReference type="NCBI Taxonomy" id="175774"/>
    <lineage>
        <taxon>Eukaryota</taxon>
        <taxon>Metazoa</taxon>
        <taxon>Chordata</taxon>
        <taxon>Craniata</taxon>
        <taxon>Vertebrata</taxon>
        <taxon>Euteleostomi</taxon>
        <taxon>Actinopterygii</taxon>
        <taxon>Neopterygii</taxon>
        <taxon>Teleostei</taxon>
        <taxon>Ostariophysi</taxon>
        <taxon>Siluriformes</taxon>
        <taxon>Sisoridae</taxon>
        <taxon>Sisorinae</taxon>
        <taxon>Bagarius</taxon>
    </lineage>
</organism>
<comment type="subcellular location">
    <subcellularLocation>
        <location evidence="1">Membrane</location>
        <topology evidence="1">Single-pass type II membrane protein</topology>
    </subcellularLocation>
</comment>
<evidence type="ECO:0000256" key="10">
    <source>
        <dbReference type="SAM" id="Coils"/>
    </source>
</evidence>
<dbReference type="OrthoDB" id="9896688at2759"/>
<sequence>MKDDYTDEEDVQSFGYKRFGIQEGNECTKCKNDWALRAAIALLYVLCALLTIAVAVLGYKVVQRMDDVTEGMENYEGKIVAVETDLKKLDDQTGEKSENATSEILLFKAEIQTLQSQINDIALSASNNRAALDELRVVGEDMQSGHISLRDLLESNSNTILTVNRTLIIYNNLIGGLKSDTERLQSDLQVETAEQSHNTHSLNILNFTQSQQRGVISSLQSSVEDTSQAVQKLKSDYQSLQQVARQTKADADWLREKVQNLQLLTANNSALVRSNSDTLEDIASQLSSLSEQFQNASTIVDNHDQNLHELMDQQRDHDNATTNRIDILEARLDRNEEDMDHITGNVSFATQLLGSISTNINSLRTCAETVTRHSDLLLALNSSIVEARADGTEMKTQQEELAARLDKEALLVLEALGGIKDPRGLLENKVRKVTVEKKVLQVCQGLKETKVPPEFQGSLALRALLDQGETLVQKAQEDQGVELGLLGKRVILVHLAEMVNQVLRDLRASLVHQGHQDHKDHKDLLALLALQVYRDHLAQLDLLLNGLNLCDQ</sequence>
<evidence type="ECO:0000256" key="2">
    <source>
        <dbReference type="ARBA" id="ARBA00022692"/>
    </source>
</evidence>
<dbReference type="InterPro" id="IPR058762">
    <property type="entry name" value="COLEC12_dom"/>
</dbReference>
<keyword evidence="4" id="KW-0430">Lectin</keyword>
<dbReference type="PANTHER" id="PTHR39082:SF1">
    <property type="entry name" value="SCAVENGER RECEPTOR CLASS A MEMBER 3"/>
    <property type="match status" value="1"/>
</dbReference>
<evidence type="ECO:0000256" key="9">
    <source>
        <dbReference type="ARBA" id="ARBA00023170"/>
    </source>
</evidence>
<keyword evidence="10" id="KW-0175">Coiled coil</keyword>
<evidence type="ECO:0000313" key="14">
    <source>
        <dbReference type="Proteomes" id="UP000319801"/>
    </source>
</evidence>
<protein>
    <submittedName>
        <fullName evidence="13">Collectin-12</fullName>
    </submittedName>
</protein>
<evidence type="ECO:0000313" key="13">
    <source>
        <dbReference type="EMBL" id="TSK82168.1"/>
    </source>
</evidence>
<dbReference type="EMBL" id="VCAZ01000021">
    <property type="protein sequence ID" value="TSK82168.1"/>
    <property type="molecule type" value="Genomic_DNA"/>
</dbReference>
<evidence type="ECO:0000256" key="5">
    <source>
        <dbReference type="ARBA" id="ARBA00022737"/>
    </source>
</evidence>
<name>A0A556TV82_BAGYA</name>
<evidence type="ECO:0000256" key="7">
    <source>
        <dbReference type="ARBA" id="ARBA00022989"/>
    </source>
</evidence>
<dbReference type="InterPro" id="IPR052376">
    <property type="entry name" value="Oxidative_Scav/Glycosyltrans"/>
</dbReference>
<evidence type="ECO:0000256" key="3">
    <source>
        <dbReference type="ARBA" id="ARBA00022723"/>
    </source>
</evidence>
<dbReference type="PANTHER" id="PTHR39082">
    <property type="entry name" value="PHOSPHOLIPASE C-BETA-2-RELATED"/>
    <property type="match status" value="1"/>
</dbReference>
<evidence type="ECO:0000256" key="11">
    <source>
        <dbReference type="SAM" id="Phobius"/>
    </source>
</evidence>
<keyword evidence="7 11" id="KW-1133">Transmembrane helix</keyword>
<dbReference type="Pfam" id="PF26004">
    <property type="entry name" value="COLEC12"/>
    <property type="match status" value="1"/>
</dbReference>
<keyword evidence="2 11" id="KW-0812">Transmembrane</keyword>
<keyword evidence="3" id="KW-0479">Metal-binding</keyword>
<gene>
    <name evidence="13" type="ORF">Baya_5064</name>
</gene>
<evidence type="ECO:0000259" key="12">
    <source>
        <dbReference type="Pfam" id="PF26004"/>
    </source>
</evidence>
<keyword evidence="14" id="KW-1185">Reference proteome</keyword>
<feature type="transmembrane region" description="Helical" evidence="11">
    <location>
        <begin position="38"/>
        <end position="59"/>
    </location>
</feature>
<reference evidence="13 14" key="1">
    <citation type="journal article" date="2019" name="Genome Biol. Evol.">
        <title>Whole-Genome Sequencing of the Giant Devil Catfish, Bagarius yarrelli.</title>
        <authorList>
            <person name="Jiang W."/>
            <person name="Lv Y."/>
            <person name="Cheng L."/>
            <person name="Yang K."/>
            <person name="Chao B."/>
            <person name="Wang X."/>
            <person name="Li Y."/>
            <person name="Pan X."/>
            <person name="You X."/>
            <person name="Zhang Y."/>
            <person name="Yang J."/>
            <person name="Li J."/>
            <person name="Zhang X."/>
            <person name="Liu S."/>
            <person name="Sun C."/>
            <person name="Yang J."/>
            <person name="Shi Q."/>
        </authorList>
    </citation>
    <scope>NUCLEOTIDE SEQUENCE [LARGE SCALE GENOMIC DNA]</scope>
    <source>
        <strain evidence="13">JWS20170419001</strain>
        <tissue evidence="13">Muscle</tissue>
    </source>
</reference>
<feature type="domain" description="Collectin-12" evidence="12">
    <location>
        <begin position="227"/>
        <end position="301"/>
    </location>
</feature>
<dbReference type="AlphaFoldDB" id="A0A556TV82"/>
<dbReference type="Proteomes" id="UP000319801">
    <property type="component" value="Unassembled WGS sequence"/>
</dbReference>
<feature type="coiled-coil region" evidence="10">
    <location>
        <begin position="216"/>
        <end position="250"/>
    </location>
</feature>
<evidence type="ECO:0000256" key="4">
    <source>
        <dbReference type="ARBA" id="ARBA00022734"/>
    </source>
</evidence>
<evidence type="ECO:0000256" key="8">
    <source>
        <dbReference type="ARBA" id="ARBA00023136"/>
    </source>
</evidence>
<keyword evidence="9" id="KW-0675">Receptor</keyword>